<sequence length="122" mass="13446">MFVRLQRTGARSVSLIGLTSDALCVRLYYPACCDIEPRAQRRSPPPYAGPATVSHPPRRPACSFATPSPLYRPVPDCHTHAHMPRLTLPAQSYPMCRGGVMECLAEAPPRRPPSPRPPFSLL</sequence>
<dbReference type="AlphaFoldDB" id="A0AAV2JIN3"/>
<evidence type="ECO:0000256" key="1">
    <source>
        <dbReference type="SAM" id="MobiDB-lite"/>
    </source>
</evidence>
<dbReference type="Proteomes" id="UP001497482">
    <property type="component" value="Chromosome 13"/>
</dbReference>
<gene>
    <name evidence="2" type="ORF">KC01_LOCUS8815</name>
</gene>
<name>A0AAV2JIN3_KNICA</name>
<keyword evidence="3" id="KW-1185">Reference proteome</keyword>
<accession>A0AAV2JIN3</accession>
<feature type="region of interest" description="Disordered" evidence="1">
    <location>
        <begin position="38"/>
        <end position="59"/>
    </location>
</feature>
<reference evidence="2 3" key="1">
    <citation type="submission" date="2024-04" db="EMBL/GenBank/DDBJ databases">
        <authorList>
            <person name="Waldvogel A.-M."/>
            <person name="Schoenle A."/>
        </authorList>
    </citation>
    <scope>NUCLEOTIDE SEQUENCE [LARGE SCALE GENOMIC DNA]</scope>
</reference>
<evidence type="ECO:0000313" key="3">
    <source>
        <dbReference type="Proteomes" id="UP001497482"/>
    </source>
</evidence>
<proteinExistence type="predicted"/>
<dbReference type="EMBL" id="OZ035835">
    <property type="protein sequence ID" value="CAL1577469.1"/>
    <property type="molecule type" value="Genomic_DNA"/>
</dbReference>
<evidence type="ECO:0000313" key="2">
    <source>
        <dbReference type="EMBL" id="CAL1577469.1"/>
    </source>
</evidence>
<protein>
    <submittedName>
        <fullName evidence="2">Uncharacterized protein</fullName>
    </submittedName>
</protein>
<organism evidence="2 3">
    <name type="scientific">Knipowitschia caucasica</name>
    <name type="common">Caucasian dwarf goby</name>
    <name type="synonym">Pomatoschistus caucasicus</name>
    <dbReference type="NCBI Taxonomy" id="637954"/>
    <lineage>
        <taxon>Eukaryota</taxon>
        <taxon>Metazoa</taxon>
        <taxon>Chordata</taxon>
        <taxon>Craniata</taxon>
        <taxon>Vertebrata</taxon>
        <taxon>Euteleostomi</taxon>
        <taxon>Actinopterygii</taxon>
        <taxon>Neopterygii</taxon>
        <taxon>Teleostei</taxon>
        <taxon>Neoteleostei</taxon>
        <taxon>Acanthomorphata</taxon>
        <taxon>Gobiaria</taxon>
        <taxon>Gobiiformes</taxon>
        <taxon>Gobioidei</taxon>
        <taxon>Gobiidae</taxon>
        <taxon>Gobiinae</taxon>
        <taxon>Knipowitschia</taxon>
    </lineage>
</organism>